<keyword evidence="2" id="KW-0808">Transferase</keyword>
<dbReference type="InterPro" id="IPR016461">
    <property type="entry name" value="COMT-like"/>
</dbReference>
<dbReference type="Gene3D" id="3.40.50.150">
    <property type="entry name" value="Vaccinia Virus protein VP39"/>
    <property type="match status" value="1"/>
</dbReference>
<dbReference type="PANTHER" id="PTHR43712:SF2">
    <property type="entry name" value="O-METHYLTRANSFERASE CICE"/>
    <property type="match status" value="1"/>
</dbReference>
<evidence type="ECO:0000259" key="4">
    <source>
        <dbReference type="Pfam" id="PF00891"/>
    </source>
</evidence>
<accession>A0ABR3Y621</accession>
<dbReference type="PROSITE" id="PS51683">
    <property type="entry name" value="SAM_OMT_II"/>
    <property type="match status" value="1"/>
</dbReference>
<keyword evidence="1" id="KW-0489">Methyltransferase</keyword>
<dbReference type="InterPro" id="IPR029063">
    <property type="entry name" value="SAM-dependent_MTases_sf"/>
</dbReference>
<proteinExistence type="predicted"/>
<evidence type="ECO:0000256" key="3">
    <source>
        <dbReference type="ARBA" id="ARBA00022691"/>
    </source>
</evidence>
<organism evidence="5 6">
    <name type="scientific">Diaporthe australafricana</name>
    <dbReference type="NCBI Taxonomy" id="127596"/>
    <lineage>
        <taxon>Eukaryota</taxon>
        <taxon>Fungi</taxon>
        <taxon>Dikarya</taxon>
        <taxon>Ascomycota</taxon>
        <taxon>Pezizomycotina</taxon>
        <taxon>Sordariomycetes</taxon>
        <taxon>Sordariomycetidae</taxon>
        <taxon>Diaporthales</taxon>
        <taxon>Diaporthaceae</taxon>
        <taxon>Diaporthe</taxon>
    </lineage>
</organism>
<name>A0ABR3Y621_9PEZI</name>
<dbReference type="Pfam" id="PF00891">
    <property type="entry name" value="Methyltransf_2"/>
    <property type="match status" value="1"/>
</dbReference>
<reference evidence="5 6" key="1">
    <citation type="journal article" date="2024" name="IMA Fungus">
        <title>IMA Genome - F19 : A genome assembly and annotation guide to empower mycologists, including annotated draft genome sequences of Ceratocystis pirilliformis, Diaporthe australafricana, Fusarium ophioides, Paecilomyces lecythidis, and Sporothrix stenoceras.</title>
        <authorList>
            <person name="Aylward J."/>
            <person name="Wilson A.M."/>
            <person name="Visagie C.M."/>
            <person name="Spraker J."/>
            <person name="Barnes I."/>
            <person name="Buitendag C."/>
            <person name="Ceriani C."/>
            <person name="Del Mar Angel L."/>
            <person name="du Plessis D."/>
            <person name="Fuchs T."/>
            <person name="Gasser K."/>
            <person name="Kramer D."/>
            <person name="Li W."/>
            <person name="Munsamy K."/>
            <person name="Piso A."/>
            <person name="Price J.L."/>
            <person name="Sonnekus B."/>
            <person name="Thomas C."/>
            <person name="van der Nest A."/>
            <person name="van Dijk A."/>
            <person name="van Heerden A."/>
            <person name="van Vuuren N."/>
            <person name="Yilmaz N."/>
            <person name="Duong T.A."/>
            <person name="van der Merwe N.A."/>
            <person name="Wingfield M.J."/>
            <person name="Wingfield B.D."/>
        </authorList>
    </citation>
    <scope>NUCLEOTIDE SEQUENCE [LARGE SCALE GENOMIC DNA]</scope>
    <source>
        <strain evidence="5 6">CMW 18300</strain>
    </source>
</reference>
<dbReference type="Proteomes" id="UP001583177">
    <property type="component" value="Unassembled WGS sequence"/>
</dbReference>
<evidence type="ECO:0000256" key="1">
    <source>
        <dbReference type="ARBA" id="ARBA00022603"/>
    </source>
</evidence>
<dbReference type="PANTHER" id="PTHR43712">
    <property type="entry name" value="PUTATIVE (AFU_ORTHOLOGUE AFUA_4G14580)-RELATED"/>
    <property type="match status" value="1"/>
</dbReference>
<sequence length="118" mass="13856">MAHNFFDPQPVRGAKFYFTRGVLHNHPDHKVVELLRHFRNAMAPDSVLLVDEWVLPESGVSEYAAAMDLVMMGAFAGMERTEDQWRKLLERAELRLTKTYTYNPIRYESVMEVRRLQD</sequence>
<evidence type="ECO:0000313" key="5">
    <source>
        <dbReference type="EMBL" id="KAL1883312.1"/>
    </source>
</evidence>
<evidence type="ECO:0000313" key="6">
    <source>
        <dbReference type="Proteomes" id="UP001583177"/>
    </source>
</evidence>
<comment type="caution">
    <text evidence="5">The sequence shown here is derived from an EMBL/GenBank/DDBJ whole genome shotgun (WGS) entry which is preliminary data.</text>
</comment>
<gene>
    <name evidence="5" type="ORF">Daus18300_000370</name>
</gene>
<dbReference type="SUPFAM" id="SSF53335">
    <property type="entry name" value="S-adenosyl-L-methionine-dependent methyltransferases"/>
    <property type="match status" value="1"/>
</dbReference>
<dbReference type="EMBL" id="JAWRVE010000002">
    <property type="protein sequence ID" value="KAL1883312.1"/>
    <property type="molecule type" value="Genomic_DNA"/>
</dbReference>
<keyword evidence="3" id="KW-0949">S-adenosyl-L-methionine</keyword>
<keyword evidence="6" id="KW-1185">Reference proteome</keyword>
<dbReference type="InterPro" id="IPR001077">
    <property type="entry name" value="COMT_C"/>
</dbReference>
<feature type="domain" description="O-methyltransferase C-terminal" evidence="4">
    <location>
        <begin position="4"/>
        <end position="92"/>
    </location>
</feature>
<evidence type="ECO:0000256" key="2">
    <source>
        <dbReference type="ARBA" id="ARBA00022679"/>
    </source>
</evidence>
<protein>
    <recommendedName>
        <fullName evidence="4">O-methyltransferase C-terminal domain-containing protein</fullName>
    </recommendedName>
</protein>